<dbReference type="AlphaFoldDB" id="A0A834L1A3"/>
<proteinExistence type="predicted"/>
<feature type="region of interest" description="Disordered" evidence="1">
    <location>
        <begin position="105"/>
        <end position="132"/>
    </location>
</feature>
<sequence>MRLSLQIQQEFGGIDSGLMIFFVVFLLTIQSQFLEQNIQSDSPLYPLVFSLRKFDSQSAGAAVKGMKLNEGITSCRSRCAKAAIRMQVRHTADLRGREDVVGRHAEGKEAGPPMGVLQSPGREGIRSDGWEM</sequence>
<accession>A0A834L1A3</accession>
<name>A0A834L1A3_ORYME</name>
<protein>
    <submittedName>
        <fullName evidence="3">Uncharacterized protein</fullName>
    </submittedName>
</protein>
<evidence type="ECO:0000313" key="3">
    <source>
        <dbReference type="EMBL" id="KAF6738009.1"/>
    </source>
</evidence>
<reference evidence="3" key="1">
    <citation type="journal article" name="BMC Genomics">
        <title>Long-read sequencing and de novo genome assembly of marine medaka (Oryzias melastigma).</title>
        <authorList>
            <person name="Liang P."/>
            <person name="Saqib H.S.A."/>
            <person name="Ni X."/>
            <person name="Shen Y."/>
        </authorList>
    </citation>
    <scope>NUCLEOTIDE SEQUENCE</scope>
    <source>
        <strain evidence="3">Bigg-433</strain>
    </source>
</reference>
<gene>
    <name evidence="3" type="ORF">FQA47_022713</name>
</gene>
<dbReference type="EMBL" id="WKFB01000041">
    <property type="protein sequence ID" value="KAF6738009.1"/>
    <property type="molecule type" value="Genomic_DNA"/>
</dbReference>
<evidence type="ECO:0000256" key="1">
    <source>
        <dbReference type="SAM" id="MobiDB-lite"/>
    </source>
</evidence>
<feature type="compositionally biased region" description="Basic and acidic residues" evidence="1">
    <location>
        <begin position="123"/>
        <end position="132"/>
    </location>
</feature>
<evidence type="ECO:0000313" key="4">
    <source>
        <dbReference type="Proteomes" id="UP000646548"/>
    </source>
</evidence>
<organism evidence="3 4">
    <name type="scientific">Oryzias melastigma</name>
    <name type="common">Marine medaka</name>
    <dbReference type="NCBI Taxonomy" id="30732"/>
    <lineage>
        <taxon>Eukaryota</taxon>
        <taxon>Metazoa</taxon>
        <taxon>Chordata</taxon>
        <taxon>Craniata</taxon>
        <taxon>Vertebrata</taxon>
        <taxon>Euteleostomi</taxon>
        <taxon>Actinopterygii</taxon>
        <taxon>Neopterygii</taxon>
        <taxon>Teleostei</taxon>
        <taxon>Neoteleostei</taxon>
        <taxon>Acanthomorphata</taxon>
        <taxon>Ovalentaria</taxon>
        <taxon>Atherinomorphae</taxon>
        <taxon>Beloniformes</taxon>
        <taxon>Adrianichthyidae</taxon>
        <taxon>Oryziinae</taxon>
        <taxon>Oryzias</taxon>
    </lineage>
</organism>
<keyword evidence="2" id="KW-0472">Membrane</keyword>
<dbReference type="Proteomes" id="UP000646548">
    <property type="component" value="Unassembled WGS sequence"/>
</dbReference>
<keyword evidence="2" id="KW-0812">Transmembrane</keyword>
<feature type="transmembrane region" description="Helical" evidence="2">
    <location>
        <begin position="12"/>
        <end position="33"/>
    </location>
</feature>
<keyword evidence="2" id="KW-1133">Transmembrane helix</keyword>
<comment type="caution">
    <text evidence="3">The sequence shown here is derived from an EMBL/GenBank/DDBJ whole genome shotgun (WGS) entry which is preliminary data.</text>
</comment>
<evidence type="ECO:0000256" key="2">
    <source>
        <dbReference type="SAM" id="Phobius"/>
    </source>
</evidence>